<feature type="region of interest" description="Disordered" evidence="1">
    <location>
        <begin position="1"/>
        <end position="109"/>
    </location>
</feature>
<protein>
    <submittedName>
        <fullName evidence="2">Uncharacterized protein</fullName>
    </submittedName>
</protein>
<evidence type="ECO:0000256" key="1">
    <source>
        <dbReference type="SAM" id="MobiDB-lite"/>
    </source>
</evidence>
<feature type="compositionally biased region" description="Basic and acidic residues" evidence="1">
    <location>
        <begin position="41"/>
        <end position="64"/>
    </location>
</feature>
<reference evidence="2 3" key="1">
    <citation type="journal article" name="Sci. Rep.">
        <title>Telomere-to-telomere assembled and centromere annotated genomes of the two main subspecies of the button mushroom Agaricus bisporus reveal especially polymorphic chromosome ends.</title>
        <authorList>
            <person name="Sonnenberg A.S.M."/>
            <person name="Sedaghat-Telgerd N."/>
            <person name="Lavrijssen B."/>
            <person name="Ohm R.A."/>
            <person name="Hendrickx P.M."/>
            <person name="Scholtmeijer K."/>
            <person name="Baars J.J.P."/>
            <person name="van Peer A."/>
        </authorList>
    </citation>
    <scope>NUCLEOTIDE SEQUENCE [LARGE SCALE GENOMIC DNA]</scope>
    <source>
        <strain evidence="2 3">H119_p4</strain>
    </source>
</reference>
<evidence type="ECO:0000313" key="3">
    <source>
        <dbReference type="Proteomes" id="UP000629468"/>
    </source>
</evidence>
<feature type="compositionally biased region" description="Polar residues" evidence="1">
    <location>
        <begin position="15"/>
        <end position="24"/>
    </location>
</feature>
<evidence type="ECO:0000313" key="2">
    <source>
        <dbReference type="EMBL" id="KAF7783014.1"/>
    </source>
</evidence>
<dbReference type="Proteomes" id="UP000629468">
    <property type="component" value="Unassembled WGS sequence"/>
</dbReference>
<dbReference type="EMBL" id="JABXXO010000003">
    <property type="protein sequence ID" value="KAF7783014.1"/>
    <property type="molecule type" value="Genomic_DNA"/>
</dbReference>
<proteinExistence type="predicted"/>
<comment type="caution">
    <text evidence="2">The sequence shown here is derived from an EMBL/GenBank/DDBJ whole genome shotgun (WGS) entry which is preliminary data.</text>
</comment>
<accession>A0A8H7KJX3</accession>
<feature type="compositionally biased region" description="Basic and acidic residues" evidence="1">
    <location>
        <begin position="85"/>
        <end position="103"/>
    </location>
</feature>
<sequence>MKKPRKRHTPPQDDNGLSSGTSNALVPFSPPPRVDLSPTNRPREASPKEGRAREGRASQQDAERVAAAMEHVTTSHPDPEGNDNGWREKAEKFRMADPKDRGRGGTPSRRRHLEWGWVRVKGSRGGGGWQGQSTTLGMLPHLRLRNPKQTLSKKNPAHCCSIYQ</sequence>
<name>A0A8H7KJX3_AGABI</name>
<organism evidence="2 3">
    <name type="scientific">Agaricus bisporus var. burnettii</name>
    <dbReference type="NCBI Taxonomy" id="192524"/>
    <lineage>
        <taxon>Eukaryota</taxon>
        <taxon>Fungi</taxon>
        <taxon>Dikarya</taxon>
        <taxon>Basidiomycota</taxon>
        <taxon>Agaricomycotina</taxon>
        <taxon>Agaricomycetes</taxon>
        <taxon>Agaricomycetidae</taxon>
        <taxon>Agaricales</taxon>
        <taxon>Agaricineae</taxon>
        <taxon>Agaricaceae</taxon>
        <taxon>Agaricus</taxon>
    </lineage>
</organism>
<dbReference type="AlphaFoldDB" id="A0A8H7KJX3"/>
<gene>
    <name evidence="2" type="ORF">Agabi119p4_2390</name>
</gene>